<organism evidence="9 10">
    <name type="scientific">Parthenolecanium corni</name>
    <dbReference type="NCBI Taxonomy" id="536013"/>
    <lineage>
        <taxon>Eukaryota</taxon>
        <taxon>Metazoa</taxon>
        <taxon>Ecdysozoa</taxon>
        <taxon>Arthropoda</taxon>
        <taxon>Hexapoda</taxon>
        <taxon>Insecta</taxon>
        <taxon>Pterygota</taxon>
        <taxon>Neoptera</taxon>
        <taxon>Paraneoptera</taxon>
        <taxon>Hemiptera</taxon>
        <taxon>Sternorrhyncha</taxon>
        <taxon>Coccoidea</taxon>
        <taxon>Coccidae</taxon>
        <taxon>Parthenolecanium</taxon>
    </lineage>
</organism>
<comment type="caution">
    <text evidence="9">The sequence shown here is derived from an EMBL/GenBank/DDBJ whole genome shotgun (WGS) entry which is preliminary data.</text>
</comment>
<feature type="transmembrane region" description="Helical" evidence="7">
    <location>
        <begin position="448"/>
        <end position="470"/>
    </location>
</feature>
<comment type="subcellular location">
    <subcellularLocation>
        <location evidence="1">Membrane</location>
        <topology evidence="1">Multi-pass membrane protein</topology>
    </subcellularLocation>
</comment>
<evidence type="ECO:0000256" key="5">
    <source>
        <dbReference type="ARBA" id="ARBA00022989"/>
    </source>
</evidence>
<dbReference type="SMART" id="SM00382">
    <property type="entry name" value="AAA"/>
    <property type="match status" value="1"/>
</dbReference>
<keyword evidence="2 7" id="KW-0812">Transmembrane</keyword>
<gene>
    <name evidence="9" type="ORF">V9T40_005460</name>
</gene>
<dbReference type="GO" id="GO:0016887">
    <property type="term" value="F:ATP hydrolysis activity"/>
    <property type="evidence" value="ECO:0007669"/>
    <property type="project" value="InterPro"/>
</dbReference>
<feature type="domain" description="ABC transporter" evidence="8">
    <location>
        <begin position="1"/>
        <end position="209"/>
    </location>
</feature>
<dbReference type="PROSITE" id="PS00211">
    <property type="entry name" value="ABC_TRANSPORTER_1"/>
    <property type="match status" value="1"/>
</dbReference>
<name>A0AAN9Y327_9HEMI</name>
<dbReference type="Proteomes" id="UP001367676">
    <property type="component" value="Unassembled WGS sequence"/>
</dbReference>
<evidence type="ECO:0000313" key="10">
    <source>
        <dbReference type="Proteomes" id="UP001367676"/>
    </source>
</evidence>
<dbReference type="Pfam" id="PF12698">
    <property type="entry name" value="ABC2_membrane_3"/>
    <property type="match status" value="1"/>
</dbReference>
<keyword evidence="10" id="KW-1185">Reference proteome</keyword>
<sequence length="666" mass="75094">MSNKTDHKNVRLDDKGYGLLGPSGCGKTTLLNCIAGRMTLDSGTVRLKITRRSELGYMPQDLSLHSGMSIMENFCFYGYIFGLEDHVIQARADELISFLDLPMGHRLVGELSGGQQRRISLAVTIFHDPKLMILDEPTVGLDPILSQSIWEYLLKMAASGKTIIITTHYIQEARQAHMIGLLRNGKLLAEDPPYKLMEKCSCDNLEEAFLKLSITQEDRDVEEEFYSSAPFQGFDLLALVFCSSYGPVKSVPNKEADKHGTEYSRMNERYLKNQPILIETPKHLHVAVINEEISLAECNYKNFSTGCFLDDVHNVPLSCLYLKFLAERTYELIEYNNKSLAIDHVNSNEVWGLLHFPRNYTDSFAHRFWNGTDVESDYVTGSFLDVYMDFSNRIIGTLMKQEMVLAMQSFLYAAMNNCGQNPKIISFPLVFQKPVFGSLNQEFISYSAYPFICICCFFLPSISTALRLYLEKSEGILERMIVNGVALKEMLISISIIQVGIHFVQYAIIMFIVQFTTDLVIQGSFLTLSILMLLVGVSGMLFGFILAIAFNNLMLISYSGMGATFILSFVSGLLSATETAHGIIRVMRRFMPVCWEIDSARSITVRGFPFTHPEVYQGFIASIVFPRTTIVDLDHSSSQPQNSKLKQIAIEAIEISFDLDSFSLIQ</sequence>
<keyword evidence="3" id="KW-0547">Nucleotide-binding</keyword>
<dbReference type="GO" id="GO:0016020">
    <property type="term" value="C:membrane"/>
    <property type="evidence" value="ECO:0007669"/>
    <property type="project" value="UniProtKB-SubCell"/>
</dbReference>
<evidence type="ECO:0000256" key="1">
    <source>
        <dbReference type="ARBA" id="ARBA00004141"/>
    </source>
</evidence>
<evidence type="ECO:0000256" key="2">
    <source>
        <dbReference type="ARBA" id="ARBA00022692"/>
    </source>
</evidence>
<evidence type="ECO:0000256" key="6">
    <source>
        <dbReference type="ARBA" id="ARBA00023136"/>
    </source>
</evidence>
<feature type="transmembrane region" description="Helical" evidence="7">
    <location>
        <begin position="525"/>
        <end position="548"/>
    </location>
</feature>
<dbReference type="SUPFAM" id="SSF52540">
    <property type="entry name" value="P-loop containing nucleoside triphosphate hydrolases"/>
    <property type="match status" value="1"/>
</dbReference>
<evidence type="ECO:0000256" key="4">
    <source>
        <dbReference type="ARBA" id="ARBA00022840"/>
    </source>
</evidence>
<dbReference type="PANTHER" id="PTHR43038:SF3">
    <property type="entry name" value="ABC TRANSPORTER G FAMILY MEMBER 20 ISOFORM X1"/>
    <property type="match status" value="1"/>
</dbReference>
<dbReference type="CDD" id="cd03230">
    <property type="entry name" value="ABC_DR_subfamily_A"/>
    <property type="match status" value="1"/>
</dbReference>
<keyword evidence="6 7" id="KW-0472">Membrane</keyword>
<dbReference type="GO" id="GO:0005524">
    <property type="term" value="F:ATP binding"/>
    <property type="evidence" value="ECO:0007669"/>
    <property type="project" value="UniProtKB-KW"/>
</dbReference>
<dbReference type="InterPro" id="IPR017871">
    <property type="entry name" value="ABC_transporter-like_CS"/>
</dbReference>
<keyword evidence="5 7" id="KW-1133">Transmembrane helix</keyword>
<dbReference type="GO" id="GO:0140359">
    <property type="term" value="F:ABC-type transporter activity"/>
    <property type="evidence" value="ECO:0007669"/>
    <property type="project" value="InterPro"/>
</dbReference>
<reference evidence="9 10" key="1">
    <citation type="submission" date="2024-03" db="EMBL/GenBank/DDBJ databases">
        <title>Adaptation during the transition from Ophiocordyceps entomopathogen to insect associate is accompanied by gene loss and intensified selection.</title>
        <authorList>
            <person name="Ward C.M."/>
            <person name="Onetto C.A."/>
            <person name="Borneman A.R."/>
        </authorList>
    </citation>
    <scope>NUCLEOTIDE SEQUENCE [LARGE SCALE GENOMIC DNA]</scope>
    <source>
        <strain evidence="9">AWRI1</strain>
        <tissue evidence="9">Single Adult Female</tissue>
    </source>
</reference>
<dbReference type="Pfam" id="PF00005">
    <property type="entry name" value="ABC_tran"/>
    <property type="match status" value="1"/>
</dbReference>
<dbReference type="InterPro" id="IPR027417">
    <property type="entry name" value="P-loop_NTPase"/>
</dbReference>
<dbReference type="InterPro" id="IPR013525">
    <property type="entry name" value="ABC2_TM"/>
</dbReference>
<dbReference type="InterPro" id="IPR003593">
    <property type="entry name" value="AAA+_ATPase"/>
</dbReference>
<evidence type="ECO:0000259" key="8">
    <source>
        <dbReference type="PROSITE" id="PS50893"/>
    </source>
</evidence>
<evidence type="ECO:0000313" key="9">
    <source>
        <dbReference type="EMBL" id="KAK7588215.1"/>
    </source>
</evidence>
<dbReference type="EMBL" id="JBBCAQ010000023">
    <property type="protein sequence ID" value="KAK7588215.1"/>
    <property type="molecule type" value="Genomic_DNA"/>
</dbReference>
<dbReference type="AlphaFoldDB" id="A0AAN9Y327"/>
<dbReference type="PANTHER" id="PTHR43038">
    <property type="entry name" value="ATP-BINDING CASSETTE, SUB-FAMILY H, MEMBER 1"/>
    <property type="match status" value="1"/>
</dbReference>
<evidence type="ECO:0000256" key="7">
    <source>
        <dbReference type="SAM" id="Phobius"/>
    </source>
</evidence>
<dbReference type="InterPro" id="IPR003439">
    <property type="entry name" value="ABC_transporter-like_ATP-bd"/>
</dbReference>
<dbReference type="Gene3D" id="3.40.50.300">
    <property type="entry name" value="P-loop containing nucleotide triphosphate hydrolases"/>
    <property type="match status" value="1"/>
</dbReference>
<proteinExistence type="predicted"/>
<accession>A0AAN9Y327</accession>
<keyword evidence="4" id="KW-0067">ATP-binding</keyword>
<feature type="transmembrane region" description="Helical" evidence="7">
    <location>
        <begin position="491"/>
        <end position="513"/>
    </location>
</feature>
<evidence type="ECO:0000256" key="3">
    <source>
        <dbReference type="ARBA" id="ARBA00022741"/>
    </source>
</evidence>
<dbReference type="PROSITE" id="PS50893">
    <property type="entry name" value="ABC_TRANSPORTER_2"/>
    <property type="match status" value="1"/>
</dbReference>
<protein>
    <recommendedName>
        <fullName evidence="8">ABC transporter domain-containing protein</fullName>
    </recommendedName>
</protein>
<feature type="transmembrane region" description="Helical" evidence="7">
    <location>
        <begin position="555"/>
        <end position="576"/>
    </location>
</feature>